<keyword evidence="5 9" id="KW-0735">Signal-anchor</keyword>
<comment type="function">
    <text evidence="9">May catalyze the final step in cell wall teichoic acid biosynthesis, the transfer of the anionic cell wall polymers (APs) from their lipid-linked precursor to the cell wall peptidoglycan (PG).</text>
</comment>
<keyword evidence="6 9" id="KW-1133">Transmembrane helix</keyword>
<evidence type="ECO:0000259" key="11">
    <source>
        <dbReference type="Pfam" id="PF03816"/>
    </source>
</evidence>
<dbReference type="InterPro" id="IPR050922">
    <property type="entry name" value="LytR/CpsA/Psr_CW_biosynth"/>
</dbReference>
<dbReference type="Pfam" id="PF03816">
    <property type="entry name" value="LytR_cpsA_psr"/>
    <property type="match status" value="1"/>
</dbReference>
<accession>A0A974NLF8</accession>
<proteinExistence type="inferred from homology"/>
<keyword evidence="8 9" id="KW-0961">Cell wall biogenesis/degradation</keyword>
<dbReference type="GO" id="GO:0005886">
    <property type="term" value="C:plasma membrane"/>
    <property type="evidence" value="ECO:0007669"/>
    <property type="project" value="UniProtKB-SubCell"/>
</dbReference>
<comment type="subcellular location">
    <subcellularLocation>
        <location evidence="9">Cell membrane</location>
        <topology evidence="9">Single-pass type II membrane protein</topology>
    </subcellularLocation>
</comment>
<comment type="similarity">
    <text evidence="1 9">Belongs to the LytR/CpsA/Psr (LCP) family.</text>
</comment>
<feature type="topological domain" description="Cytoplasmic" evidence="9">
    <location>
        <begin position="1"/>
        <end position="9"/>
    </location>
</feature>
<evidence type="ECO:0000256" key="7">
    <source>
        <dbReference type="ARBA" id="ARBA00023136"/>
    </source>
</evidence>
<dbReference type="EMBL" id="CP068053">
    <property type="protein sequence ID" value="QQS99834.1"/>
    <property type="molecule type" value="Genomic_DNA"/>
</dbReference>
<keyword evidence="2 9" id="KW-1003">Cell membrane</keyword>
<feature type="domain" description="Cell envelope-related transcriptional attenuator" evidence="11">
    <location>
        <begin position="83"/>
        <end position="225"/>
    </location>
</feature>
<dbReference type="GO" id="GO:0070726">
    <property type="term" value="P:cell wall assembly"/>
    <property type="evidence" value="ECO:0007669"/>
    <property type="project" value="UniProtKB-UniRule"/>
</dbReference>
<dbReference type="HAMAP" id="MF_01140">
    <property type="entry name" value="TagU_transferase"/>
    <property type="match status" value="1"/>
</dbReference>
<keyword evidence="4 9" id="KW-0812">Transmembrane</keyword>
<dbReference type="RefSeq" id="WP_040373749.1">
    <property type="nucleotide sequence ID" value="NZ_CP068053.1"/>
</dbReference>
<evidence type="ECO:0000313" key="12">
    <source>
        <dbReference type="EMBL" id="QQS99834.1"/>
    </source>
</evidence>
<dbReference type="InterPro" id="IPR004474">
    <property type="entry name" value="LytR_CpsA_psr"/>
</dbReference>
<evidence type="ECO:0000313" key="13">
    <source>
        <dbReference type="Proteomes" id="UP000595254"/>
    </source>
</evidence>
<protein>
    <recommendedName>
        <fullName evidence="9">Polyisoprenyl-teichoic acid--peptidoglycan teichoic acid transferase TagU</fullName>
        <ecNumber evidence="9">2.7.8.-</ecNumber>
    </recommendedName>
</protein>
<dbReference type="NCBIfam" id="TIGR00350">
    <property type="entry name" value="lytR_cpsA_psr"/>
    <property type="match status" value="1"/>
</dbReference>
<keyword evidence="3 9" id="KW-0808">Transferase</keyword>
<evidence type="ECO:0000256" key="6">
    <source>
        <dbReference type="ARBA" id="ARBA00022989"/>
    </source>
</evidence>
<feature type="transmembrane region" description="Helical" evidence="10">
    <location>
        <begin position="12"/>
        <end position="33"/>
    </location>
</feature>
<sequence length="307" mass="34347">MDKRKKKHPWLKFFGFVVLFFILVAGGLAYYVYHSLTSTVATMHTPINREISEKRVEPVSLQKQQPFSVLLLGVDEREGDRGRSDTMIVMAVNPNLNTTKLLSIPRDTRTDIIGKGTVDKINHAWAFGGAEMSMDTVEHFLDIPIDYYVKVNMESFKDIVDAVGGVTVENSAAFTNGDQKFPAGTLTLNGKEALSYSRERHSDPNGDFGRQERQRQIIQAVLQKGASISSVANFSDILSALSKNIQTNLEFDQMVDIQSNYRSATKSIVQSTIKETGQKINGVYYGIVDNTELQNVQNELKTQLEVE</sequence>
<dbReference type="NCBIfam" id="NF006897">
    <property type="entry name" value="PRK09379.1"/>
    <property type="match status" value="1"/>
</dbReference>
<comment type="pathway">
    <text evidence="9">Cell wall biogenesis.</text>
</comment>
<dbReference type="PANTHER" id="PTHR33392:SF6">
    <property type="entry name" value="POLYISOPRENYL-TEICHOIC ACID--PEPTIDOGLYCAN TEICHOIC ACID TRANSFERASE TAGU"/>
    <property type="match status" value="1"/>
</dbReference>
<dbReference type="KEGG" id="ppsr:I6J18_19970"/>
<evidence type="ECO:0000256" key="2">
    <source>
        <dbReference type="ARBA" id="ARBA00022475"/>
    </source>
</evidence>
<gene>
    <name evidence="9" type="primary">tagU</name>
    <name evidence="12" type="ORF">I6J18_19970</name>
</gene>
<evidence type="ECO:0000256" key="1">
    <source>
        <dbReference type="ARBA" id="ARBA00006068"/>
    </source>
</evidence>
<reference evidence="12 13" key="1">
    <citation type="submission" date="2021-01" db="EMBL/GenBank/DDBJ databases">
        <title>FDA dAtabase for Regulatory Grade micrObial Sequences (FDA-ARGOS): Supporting development and validation of Infectious Disease Dx tests.</title>
        <authorList>
            <person name="Nelson B."/>
            <person name="Plummer A."/>
            <person name="Tallon L."/>
            <person name="Sadzewicz L."/>
            <person name="Zhao X."/>
            <person name="Boylan J."/>
            <person name="Ott S."/>
            <person name="Bowen H."/>
            <person name="Vavikolanu K."/>
            <person name="Mehta A."/>
            <person name="Aluvathingal J."/>
            <person name="Nadendla S."/>
            <person name="Myers T."/>
            <person name="Yan Y."/>
            <person name="Sichtig H."/>
        </authorList>
    </citation>
    <scope>NUCLEOTIDE SEQUENCE [LARGE SCALE GENOMIC DNA]</scope>
    <source>
        <strain evidence="12 13">FDAARGOS_1161</strain>
    </source>
</reference>
<evidence type="ECO:0000256" key="3">
    <source>
        <dbReference type="ARBA" id="ARBA00022679"/>
    </source>
</evidence>
<evidence type="ECO:0000256" key="9">
    <source>
        <dbReference type="HAMAP-Rule" id="MF_01140"/>
    </source>
</evidence>
<dbReference type="Gene3D" id="3.40.630.190">
    <property type="entry name" value="LCP protein"/>
    <property type="match status" value="1"/>
</dbReference>
<organism evidence="12 13">
    <name type="scientific">Peribacillus psychrosaccharolyticus</name>
    <name type="common">Bacillus psychrosaccharolyticus</name>
    <dbReference type="NCBI Taxonomy" id="1407"/>
    <lineage>
        <taxon>Bacteria</taxon>
        <taxon>Bacillati</taxon>
        <taxon>Bacillota</taxon>
        <taxon>Bacilli</taxon>
        <taxon>Bacillales</taxon>
        <taxon>Bacillaceae</taxon>
        <taxon>Peribacillus</taxon>
    </lineage>
</organism>
<dbReference type="PANTHER" id="PTHR33392">
    <property type="entry name" value="POLYISOPRENYL-TEICHOIC ACID--PEPTIDOGLYCAN TEICHOIC ACID TRANSFERASE TAGU"/>
    <property type="match status" value="1"/>
</dbReference>
<dbReference type="AlphaFoldDB" id="A0A974NLF8"/>
<evidence type="ECO:0000256" key="4">
    <source>
        <dbReference type="ARBA" id="ARBA00022692"/>
    </source>
</evidence>
<name>A0A974NLF8_PERPY</name>
<feature type="topological domain" description="Extracellular" evidence="9">
    <location>
        <begin position="31"/>
        <end position="307"/>
    </location>
</feature>
<dbReference type="GO" id="GO:0016780">
    <property type="term" value="F:phosphotransferase activity, for other substituted phosphate groups"/>
    <property type="evidence" value="ECO:0007669"/>
    <property type="project" value="UniProtKB-UniRule"/>
</dbReference>
<dbReference type="EC" id="2.7.8.-" evidence="9"/>
<evidence type="ECO:0000256" key="10">
    <source>
        <dbReference type="SAM" id="Phobius"/>
    </source>
</evidence>
<keyword evidence="7 9" id="KW-0472">Membrane</keyword>
<keyword evidence="13" id="KW-1185">Reference proteome</keyword>
<dbReference type="InterPro" id="IPR023734">
    <property type="entry name" value="TagU"/>
</dbReference>
<evidence type="ECO:0000256" key="8">
    <source>
        <dbReference type="ARBA" id="ARBA00023316"/>
    </source>
</evidence>
<dbReference type="Proteomes" id="UP000595254">
    <property type="component" value="Chromosome"/>
</dbReference>
<evidence type="ECO:0000256" key="5">
    <source>
        <dbReference type="ARBA" id="ARBA00022968"/>
    </source>
</evidence>